<feature type="transmembrane region" description="Helical" evidence="6">
    <location>
        <begin position="457"/>
        <end position="478"/>
    </location>
</feature>
<dbReference type="PANTHER" id="PTHR23510:SF64">
    <property type="entry name" value="INNER MEMBRANE TRANSPORT PROTEIN YAJR"/>
    <property type="match status" value="1"/>
</dbReference>
<dbReference type="InterPro" id="IPR036259">
    <property type="entry name" value="MFS_trans_sf"/>
</dbReference>
<organism evidence="7 8">
    <name type="scientific">Rhodofomes roseus</name>
    <dbReference type="NCBI Taxonomy" id="34475"/>
    <lineage>
        <taxon>Eukaryota</taxon>
        <taxon>Fungi</taxon>
        <taxon>Dikarya</taxon>
        <taxon>Basidiomycota</taxon>
        <taxon>Agaricomycotina</taxon>
        <taxon>Agaricomycetes</taxon>
        <taxon>Polyporales</taxon>
        <taxon>Rhodofomes</taxon>
    </lineage>
</organism>
<accession>A0ABQ8KQS5</accession>
<dbReference type="GeneID" id="72006918"/>
<reference evidence="7 8" key="1">
    <citation type="journal article" date="2021" name="Environ. Microbiol.">
        <title>Gene family expansions and transcriptome signatures uncover fungal adaptations to wood decay.</title>
        <authorList>
            <person name="Hage H."/>
            <person name="Miyauchi S."/>
            <person name="Viragh M."/>
            <person name="Drula E."/>
            <person name="Min B."/>
            <person name="Chaduli D."/>
            <person name="Navarro D."/>
            <person name="Favel A."/>
            <person name="Norest M."/>
            <person name="Lesage-Meessen L."/>
            <person name="Balint B."/>
            <person name="Merenyi Z."/>
            <person name="de Eugenio L."/>
            <person name="Morin E."/>
            <person name="Martinez A.T."/>
            <person name="Baldrian P."/>
            <person name="Stursova M."/>
            <person name="Martinez M.J."/>
            <person name="Novotny C."/>
            <person name="Magnuson J.K."/>
            <person name="Spatafora J.W."/>
            <person name="Maurice S."/>
            <person name="Pangilinan J."/>
            <person name="Andreopoulos W."/>
            <person name="LaButti K."/>
            <person name="Hundley H."/>
            <person name="Na H."/>
            <person name="Kuo A."/>
            <person name="Barry K."/>
            <person name="Lipzen A."/>
            <person name="Henrissat B."/>
            <person name="Riley R."/>
            <person name="Ahrendt S."/>
            <person name="Nagy L.G."/>
            <person name="Grigoriev I.V."/>
            <person name="Martin F."/>
            <person name="Rosso M.N."/>
        </authorList>
    </citation>
    <scope>NUCLEOTIDE SEQUENCE [LARGE SCALE GENOMIC DNA]</scope>
    <source>
        <strain evidence="7 8">CIRM-BRFM 1785</strain>
    </source>
</reference>
<evidence type="ECO:0000256" key="4">
    <source>
        <dbReference type="ARBA" id="ARBA00023136"/>
    </source>
</evidence>
<dbReference type="InterPro" id="IPR051068">
    <property type="entry name" value="MFS_Domain-Containing_Protein"/>
</dbReference>
<feature type="transmembrane region" description="Helical" evidence="6">
    <location>
        <begin position="198"/>
        <end position="220"/>
    </location>
</feature>
<feature type="region of interest" description="Disordered" evidence="5">
    <location>
        <begin position="17"/>
        <end position="60"/>
    </location>
</feature>
<comment type="caution">
    <text evidence="7">The sequence shown here is derived from an EMBL/GenBank/DDBJ whole genome shotgun (WGS) entry which is preliminary data.</text>
</comment>
<feature type="transmembrane region" description="Helical" evidence="6">
    <location>
        <begin position="395"/>
        <end position="415"/>
    </location>
</feature>
<feature type="transmembrane region" description="Helical" evidence="6">
    <location>
        <begin position="232"/>
        <end position="254"/>
    </location>
</feature>
<protein>
    <submittedName>
        <fullName evidence="7">Major facilitator superfamily domain-containing protein</fullName>
    </submittedName>
</protein>
<dbReference type="SUPFAM" id="SSF103473">
    <property type="entry name" value="MFS general substrate transporter"/>
    <property type="match status" value="1"/>
</dbReference>
<sequence length="514" mass="55484">MPSLRILSTVLDLPGRLKQRRNNPRDSISPEWQEPTQEDVSSSVRADQETQPTPAQARANDEFKLPKMTSLVIVLLASTLLQVSFFIVVSSSDQYAEYLGGTATFSGLVIGIPTVFSGLVLVPLTKLDQGGYKRPLHFACASALLGNILYSLAYRANFLYLILIGRIVSGFGFTFWMYSKRYCSDPRIVGVRRRTMLAGWLVLGQGVGFSAGPFLGGLFYRVGFSNSVFNGYTSPTWILAGIWAVFWAVAAALYEDVPPPVPATPEIELQPVPVQGQVVINEDKDNSTASVAGLSSTTVPASPSSDVPEEPPFHMTWAQIGVTATMCWFAMTCFFILGAWEANIPVFTGSDSTLNPFHFNPSAAGDLIALGGVCTIPFLLLNLLVARRVQDRHTLAVGSGLGLVGLLVAISILRADSVNYGSLWVCWFLVALGFNLASTVTLSLLSKQLPGEWNGRISMLIQYSNYTGRVTGAVWGGAGVKVGMLSFVGMQIALVGVGAVMFSTLWRQLKAKTG</sequence>
<comment type="subcellular location">
    <subcellularLocation>
        <location evidence="1">Membrane</location>
        <topology evidence="1">Multi-pass membrane protein</topology>
    </subcellularLocation>
</comment>
<dbReference type="Pfam" id="PF07690">
    <property type="entry name" value="MFS_1"/>
    <property type="match status" value="1"/>
</dbReference>
<proteinExistence type="predicted"/>
<feature type="transmembrane region" description="Helical" evidence="6">
    <location>
        <begin position="136"/>
        <end position="153"/>
    </location>
</feature>
<feature type="transmembrane region" description="Helical" evidence="6">
    <location>
        <begin position="484"/>
        <end position="506"/>
    </location>
</feature>
<dbReference type="EMBL" id="JADCUA010000004">
    <property type="protein sequence ID" value="KAH9840778.1"/>
    <property type="molecule type" value="Genomic_DNA"/>
</dbReference>
<keyword evidence="3 6" id="KW-1133">Transmembrane helix</keyword>
<feature type="transmembrane region" description="Helical" evidence="6">
    <location>
        <begin position="320"/>
        <end position="342"/>
    </location>
</feature>
<feature type="compositionally biased region" description="Polar residues" evidence="5">
    <location>
        <begin position="34"/>
        <end position="54"/>
    </location>
</feature>
<keyword evidence="2 6" id="KW-0812">Transmembrane</keyword>
<dbReference type="Gene3D" id="1.20.1250.20">
    <property type="entry name" value="MFS general substrate transporter like domains"/>
    <property type="match status" value="1"/>
</dbReference>
<dbReference type="InterPro" id="IPR011701">
    <property type="entry name" value="MFS"/>
</dbReference>
<evidence type="ECO:0000313" key="8">
    <source>
        <dbReference type="Proteomes" id="UP000814176"/>
    </source>
</evidence>
<dbReference type="PANTHER" id="PTHR23510">
    <property type="entry name" value="INNER MEMBRANE TRANSPORT PROTEIN YAJR"/>
    <property type="match status" value="1"/>
</dbReference>
<feature type="transmembrane region" description="Helical" evidence="6">
    <location>
        <begin position="71"/>
        <end position="91"/>
    </location>
</feature>
<keyword evidence="8" id="KW-1185">Reference proteome</keyword>
<evidence type="ECO:0000256" key="3">
    <source>
        <dbReference type="ARBA" id="ARBA00022989"/>
    </source>
</evidence>
<evidence type="ECO:0000256" key="5">
    <source>
        <dbReference type="SAM" id="MobiDB-lite"/>
    </source>
</evidence>
<name>A0ABQ8KQS5_9APHY</name>
<feature type="transmembrane region" description="Helical" evidence="6">
    <location>
        <begin position="159"/>
        <end position="178"/>
    </location>
</feature>
<dbReference type="RefSeq" id="XP_047782244.1">
    <property type="nucleotide sequence ID" value="XM_047926186.1"/>
</dbReference>
<evidence type="ECO:0000313" key="7">
    <source>
        <dbReference type="EMBL" id="KAH9840778.1"/>
    </source>
</evidence>
<feature type="transmembrane region" description="Helical" evidence="6">
    <location>
        <begin position="362"/>
        <end position="383"/>
    </location>
</feature>
<gene>
    <name evidence="7" type="ORF">C8Q71DRAFT_820717</name>
</gene>
<evidence type="ECO:0000256" key="6">
    <source>
        <dbReference type="SAM" id="Phobius"/>
    </source>
</evidence>
<keyword evidence="4 6" id="KW-0472">Membrane</keyword>
<feature type="transmembrane region" description="Helical" evidence="6">
    <location>
        <begin position="421"/>
        <end position="445"/>
    </location>
</feature>
<evidence type="ECO:0000256" key="2">
    <source>
        <dbReference type="ARBA" id="ARBA00022692"/>
    </source>
</evidence>
<dbReference type="Proteomes" id="UP000814176">
    <property type="component" value="Unassembled WGS sequence"/>
</dbReference>
<evidence type="ECO:0000256" key="1">
    <source>
        <dbReference type="ARBA" id="ARBA00004141"/>
    </source>
</evidence>
<feature type="transmembrane region" description="Helical" evidence="6">
    <location>
        <begin position="103"/>
        <end position="124"/>
    </location>
</feature>